<sequence length="137" mass="15170">MVLNSIIECEAGDDCVLLRTHDEAKILVLHRAPASPYSDNLTFELEAGSPTVRGKGPFQISVEQVTRFIDEYEEVSKAELQDVNGDGTITFDKIDLIGHVRVTIQLGGPWSNQARIAFDTDQTALTSFAEDLRSFLE</sequence>
<dbReference type="AlphaFoldDB" id="A0A6G8FLG2"/>
<dbReference type="Pfam" id="PF24716">
    <property type="entry name" value="WapI"/>
    <property type="match status" value="1"/>
</dbReference>
<dbReference type="RefSeq" id="WP_166324588.1">
    <property type="nucleotide sequence ID" value="NZ_CP049934.1"/>
</dbReference>
<reference evidence="1 2" key="1">
    <citation type="submission" date="2020-03" db="EMBL/GenBank/DDBJ databases">
        <title>Leucobacter sp. nov., isolated from beetles.</title>
        <authorList>
            <person name="Hyun D.-W."/>
            <person name="Bae J.-W."/>
        </authorList>
    </citation>
    <scope>NUCLEOTIDE SEQUENCE [LARGE SCALE GENOMIC DNA]</scope>
    <source>
        <strain evidence="1 2">HDW9B</strain>
    </source>
</reference>
<name>A0A6G8FLG2_9MICO</name>
<dbReference type="EMBL" id="CP049934">
    <property type="protein sequence ID" value="QIM16922.1"/>
    <property type="molecule type" value="Genomic_DNA"/>
</dbReference>
<organism evidence="1 2">
    <name type="scientific">Leucobacter insecticola</name>
    <dbReference type="NCBI Taxonomy" id="2714934"/>
    <lineage>
        <taxon>Bacteria</taxon>
        <taxon>Bacillati</taxon>
        <taxon>Actinomycetota</taxon>
        <taxon>Actinomycetes</taxon>
        <taxon>Micrococcales</taxon>
        <taxon>Microbacteriaceae</taxon>
        <taxon>Leucobacter</taxon>
    </lineage>
</organism>
<dbReference type="Proteomes" id="UP000501387">
    <property type="component" value="Chromosome"/>
</dbReference>
<dbReference type="InterPro" id="IPR056510">
    <property type="entry name" value="WapI"/>
</dbReference>
<proteinExistence type="predicted"/>
<gene>
    <name evidence="1" type="ORF">G7067_11765</name>
</gene>
<keyword evidence="2" id="KW-1185">Reference proteome</keyword>
<evidence type="ECO:0000313" key="2">
    <source>
        <dbReference type="Proteomes" id="UP000501387"/>
    </source>
</evidence>
<accession>A0A6G8FLG2</accession>
<protein>
    <submittedName>
        <fullName evidence="1">Uncharacterized protein</fullName>
    </submittedName>
</protein>
<evidence type="ECO:0000313" key="1">
    <source>
        <dbReference type="EMBL" id="QIM16922.1"/>
    </source>
</evidence>
<dbReference type="KEGG" id="lins:G7067_11765"/>